<protein>
    <submittedName>
        <fullName evidence="2">Glycosyltransferase family 1 protein</fullName>
    </submittedName>
</protein>
<feature type="domain" description="Glycosyltransferase subfamily 4-like N-terminal" evidence="1">
    <location>
        <begin position="42"/>
        <end position="144"/>
    </location>
</feature>
<dbReference type="Gene3D" id="3.40.50.2000">
    <property type="entry name" value="Glycogen Phosphorylase B"/>
    <property type="match status" value="2"/>
</dbReference>
<name>A0A831XKX1_GEOME</name>
<gene>
    <name evidence="2" type="ORF">ENQ87_00235</name>
</gene>
<comment type="caution">
    <text evidence="2">The sequence shown here is derived from an EMBL/GenBank/DDBJ whole genome shotgun (WGS) entry which is preliminary data.</text>
</comment>
<dbReference type="PANTHER" id="PTHR46660">
    <property type="match status" value="1"/>
</dbReference>
<organism evidence="2">
    <name type="scientific">Geobacter metallireducens</name>
    <dbReference type="NCBI Taxonomy" id="28232"/>
    <lineage>
        <taxon>Bacteria</taxon>
        <taxon>Pseudomonadati</taxon>
        <taxon>Thermodesulfobacteriota</taxon>
        <taxon>Desulfuromonadia</taxon>
        <taxon>Geobacterales</taxon>
        <taxon>Geobacteraceae</taxon>
        <taxon>Geobacter</taxon>
    </lineage>
</organism>
<dbReference type="PANTHER" id="PTHR46660:SF2">
    <property type="entry name" value="GLYCOSYLTRANSFERASE 1 DOMAIN-CONTAINING PROTEIN 1"/>
    <property type="match status" value="1"/>
</dbReference>
<dbReference type="AlphaFoldDB" id="A0A831XKX1"/>
<dbReference type="Pfam" id="PF13692">
    <property type="entry name" value="Glyco_trans_1_4"/>
    <property type="match status" value="1"/>
</dbReference>
<dbReference type="CDD" id="cd03801">
    <property type="entry name" value="GT4_PimA-like"/>
    <property type="match status" value="1"/>
</dbReference>
<evidence type="ECO:0000259" key="1">
    <source>
        <dbReference type="Pfam" id="PF13439"/>
    </source>
</evidence>
<evidence type="ECO:0000313" key="2">
    <source>
        <dbReference type="EMBL" id="HEN40796.1"/>
    </source>
</evidence>
<proteinExistence type="predicted"/>
<dbReference type="SUPFAM" id="SSF53756">
    <property type="entry name" value="UDP-Glycosyltransferase/glycogen phosphorylase"/>
    <property type="match status" value="1"/>
</dbReference>
<dbReference type="InterPro" id="IPR052622">
    <property type="entry name" value="Glycosyltransferase_G1"/>
</dbReference>
<dbReference type="InterPro" id="IPR028098">
    <property type="entry name" value="Glyco_trans_4-like_N"/>
</dbReference>
<sequence>MKIALITPYHTPPVRGNAVTVRRIAAHLAAIGCATAVYSLDTMTAADILSGIRQGAPAVIHAFHAHLGGRVARETARAAGIPYVVTLTGSDAYEALEDGRREETLAVLRDAAAIVAFDSSVKRRIADRHPTLAGKIRVIPQGVELPGDDFPWGEERFDAGEFVFFLPAGLRPVKDIGFALAPLAELHREEPRVRLLAAGPVLDERYGAAVLAELARHPFARYLGVVGRGAIGALYRRADVVLNTSRFEGGMANSVLEAMAFGRPVLAADIEGNRSIVQEGKTGLLYRDEGEFLEKARKLLRDEALCRRLGGQGRRLVGERFSPEREAAAYRELYGEVLLVGKE</sequence>
<keyword evidence="2" id="KW-0808">Transferase</keyword>
<dbReference type="EMBL" id="DSOV01000001">
    <property type="protein sequence ID" value="HEN40796.1"/>
    <property type="molecule type" value="Genomic_DNA"/>
</dbReference>
<dbReference type="NCBIfam" id="NF038229">
    <property type="entry name" value="Glyco4_Geo_Pelo"/>
    <property type="match status" value="1"/>
</dbReference>
<accession>A0A831XKX1</accession>
<dbReference type="GO" id="GO:0016757">
    <property type="term" value="F:glycosyltransferase activity"/>
    <property type="evidence" value="ECO:0007669"/>
    <property type="project" value="UniProtKB-ARBA"/>
</dbReference>
<dbReference type="Pfam" id="PF13439">
    <property type="entry name" value="Glyco_transf_4"/>
    <property type="match status" value="1"/>
</dbReference>
<reference evidence="2" key="1">
    <citation type="journal article" date="2020" name="mSystems">
        <title>Genome- and Community-Level Interaction Insights into Carbon Utilization and Element Cycling Functions of Hydrothermarchaeota in Hydrothermal Sediment.</title>
        <authorList>
            <person name="Zhou Z."/>
            <person name="Liu Y."/>
            <person name="Xu W."/>
            <person name="Pan J."/>
            <person name="Luo Z.H."/>
            <person name="Li M."/>
        </authorList>
    </citation>
    <scope>NUCLEOTIDE SEQUENCE [LARGE SCALE GENOMIC DNA]</scope>
    <source>
        <strain evidence="2">SpSt-349</strain>
    </source>
</reference>